<dbReference type="Pfam" id="PF00690">
    <property type="entry name" value="Cation_ATPase_N"/>
    <property type="match status" value="1"/>
</dbReference>
<dbReference type="Proteomes" id="UP000830375">
    <property type="component" value="Unassembled WGS sequence"/>
</dbReference>
<accession>A0ABQ8MG89</accession>
<dbReference type="InterPro" id="IPR004014">
    <property type="entry name" value="ATPase_P-typ_cation-transptr_N"/>
</dbReference>
<dbReference type="PANTHER" id="PTHR42861">
    <property type="entry name" value="CALCIUM-TRANSPORTING ATPASE"/>
    <property type="match status" value="1"/>
</dbReference>
<keyword evidence="5" id="KW-1185">Reference proteome</keyword>
<feature type="transmembrane region" description="Helical" evidence="2">
    <location>
        <begin position="109"/>
        <end position="132"/>
    </location>
</feature>
<comment type="caution">
    <text evidence="4">The sequence shown here is derived from an EMBL/GenBank/DDBJ whole genome shotgun (WGS) entry which is preliminary data.</text>
</comment>
<dbReference type="SMART" id="SM00831">
    <property type="entry name" value="Cation_ATPase_N"/>
    <property type="match status" value="1"/>
</dbReference>
<dbReference type="Gene3D" id="2.70.150.10">
    <property type="entry name" value="Calcium-transporting ATPase, cytoplasmic transduction domain A"/>
    <property type="match status" value="2"/>
</dbReference>
<evidence type="ECO:0000313" key="5">
    <source>
        <dbReference type="Proteomes" id="UP000830375"/>
    </source>
</evidence>
<feature type="transmembrane region" description="Helical" evidence="2">
    <location>
        <begin position="60"/>
        <end position="78"/>
    </location>
</feature>
<evidence type="ECO:0000256" key="1">
    <source>
        <dbReference type="ARBA" id="ARBA00022842"/>
    </source>
</evidence>
<name>A0ABQ8MG89_LABRO</name>
<keyword evidence="2" id="KW-1133">Transmembrane helix</keyword>
<evidence type="ECO:0000256" key="2">
    <source>
        <dbReference type="SAM" id="Phobius"/>
    </source>
</evidence>
<evidence type="ECO:0000259" key="3">
    <source>
        <dbReference type="SMART" id="SM00831"/>
    </source>
</evidence>
<dbReference type="Gene3D" id="1.20.1110.10">
    <property type="entry name" value="Calcium-transporting ATPase, transmembrane domain"/>
    <property type="match status" value="2"/>
</dbReference>
<reference evidence="4 5" key="1">
    <citation type="submission" date="2022-01" db="EMBL/GenBank/DDBJ databases">
        <title>A high-quality chromosome-level genome assembly of rohu carp, Labeo rohita.</title>
        <authorList>
            <person name="Arick M.A. II"/>
            <person name="Hsu C.-Y."/>
            <person name="Magbanua Z."/>
            <person name="Pechanova O."/>
            <person name="Grover C."/>
            <person name="Miller E."/>
            <person name="Thrash A."/>
            <person name="Ezzel L."/>
            <person name="Alam S."/>
            <person name="Benzie J."/>
            <person name="Hamilton M."/>
            <person name="Karsi A."/>
            <person name="Lawrence M.L."/>
            <person name="Peterson D.G."/>
        </authorList>
    </citation>
    <scope>NUCLEOTIDE SEQUENCE [LARGE SCALE GENOMIC DNA]</scope>
    <source>
        <strain evidence="5">BAU-BD-2019</strain>
        <tissue evidence="4">Blood</tissue>
    </source>
</reference>
<proteinExistence type="predicted"/>
<sequence>MENAHTKSVEEVYSYFSVNESTGLTLDQVKRQREKWGPNELPAEEGKSIWELVIEQFEDLLVRILLLAACISFGVLNVKFLIRSNGMCCDMTFSFLLQVLAWFEEGEETITAFVEPFVILLILIANAIVGVWQERNAENAIEALKEYEPEMGKVYRQDRKTVQRIKAKDIVPGDIVEVAGKGCLLFCKVSSECSY</sequence>
<organism evidence="4 5">
    <name type="scientific">Labeo rohita</name>
    <name type="common">Indian major carp</name>
    <name type="synonym">Cyprinus rohita</name>
    <dbReference type="NCBI Taxonomy" id="84645"/>
    <lineage>
        <taxon>Eukaryota</taxon>
        <taxon>Metazoa</taxon>
        <taxon>Chordata</taxon>
        <taxon>Craniata</taxon>
        <taxon>Vertebrata</taxon>
        <taxon>Euteleostomi</taxon>
        <taxon>Actinopterygii</taxon>
        <taxon>Neopterygii</taxon>
        <taxon>Teleostei</taxon>
        <taxon>Ostariophysi</taxon>
        <taxon>Cypriniformes</taxon>
        <taxon>Cyprinidae</taxon>
        <taxon>Labeoninae</taxon>
        <taxon>Labeonini</taxon>
        <taxon>Labeo</taxon>
    </lineage>
</organism>
<keyword evidence="2" id="KW-0812">Transmembrane</keyword>
<feature type="domain" description="Cation-transporting P-type ATPase N-terminal" evidence="3">
    <location>
        <begin position="3"/>
        <end position="77"/>
    </location>
</feature>
<keyword evidence="2" id="KW-0472">Membrane</keyword>
<evidence type="ECO:0000313" key="4">
    <source>
        <dbReference type="EMBL" id="KAI2661885.1"/>
    </source>
</evidence>
<dbReference type="EMBL" id="JACTAM010000008">
    <property type="protein sequence ID" value="KAI2661885.1"/>
    <property type="molecule type" value="Genomic_DNA"/>
</dbReference>
<dbReference type="SUPFAM" id="SSF81665">
    <property type="entry name" value="Calcium ATPase, transmembrane domain M"/>
    <property type="match status" value="1"/>
</dbReference>
<keyword evidence="1" id="KW-0460">Magnesium</keyword>
<dbReference type="InterPro" id="IPR023298">
    <property type="entry name" value="ATPase_P-typ_TM_dom_sf"/>
</dbReference>
<gene>
    <name evidence="4" type="ORF">H4Q32_007581</name>
</gene>
<protein>
    <submittedName>
        <fullName evidence="4">Sarcoplasmic/endoplasmic reticulum calcium ATPase 2</fullName>
    </submittedName>
</protein>